<dbReference type="Gene3D" id="3.30.300.30">
    <property type="match status" value="1"/>
</dbReference>
<keyword evidence="6 11" id="KW-1133">Transmembrane helix</keyword>
<feature type="region of interest" description="Disordered" evidence="10">
    <location>
        <begin position="312"/>
        <end position="346"/>
    </location>
</feature>
<feature type="domain" description="Flagellar M-ring N-terminal" evidence="12">
    <location>
        <begin position="46"/>
        <end position="222"/>
    </location>
</feature>
<evidence type="ECO:0000256" key="5">
    <source>
        <dbReference type="ARBA" id="ARBA00022692"/>
    </source>
</evidence>
<evidence type="ECO:0000256" key="1">
    <source>
        <dbReference type="ARBA" id="ARBA00004117"/>
    </source>
</evidence>
<comment type="caution">
    <text evidence="14">The sequence shown here is derived from an EMBL/GenBank/DDBJ whole genome shotgun (WGS) entry which is preliminary data.</text>
</comment>
<organism evidence="14 15">
    <name type="scientific">Paenibacillus plantiphilus</name>
    <dbReference type="NCBI Taxonomy" id="2905650"/>
    <lineage>
        <taxon>Bacteria</taxon>
        <taxon>Bacillati</taxon>
        <taxon>Bacillota</taxon>
        <taxon>Bacilli</taxon>
        <taxon>Bacillales</taxon>
        <taxon>Paenibacillaceae</taxon>
        <taxon>Paenibacillus</taxon>
    </lineage>
</organism>
<protein>
    <recommendedName>
        <fullName evidence="9">Flagellar M-ring protein</fullName>
    </recommendedName>
</protein>
<evidence type="ECO:0000256" key="3">
    <source>
        <dbReference type="ARBA" id="ARBA00007971"/>
    </source>
</evidence>
<feature type="domain" description="Flagellar M-ring C-terminal" evidence="13">
    <location>
        <begin position="261"/>
        <end position="395"/>
    </location>
</feature>
<dbReference type="RefSeq" id="WP_236339361.1">
    <property type="nucleotide sequence ID" value="NZ_CAKMMF010000004.1"/>
</dbReference>
<dbReference type="InterPro" id="IPR043427">
    <property type="entry name" value="YscJ/FliF"/>
</dbReference>
<dbReference type="PIRSF" id="PIRSF004862">
    <property type="entry name" value="FliF"/>
    <property type="match status" value="1"/>
</dbReference>
<dbReference type="PRINTS" id="PR01009">
    <property type="entry name" value="FLGMRINGFLIF"/>
</dbReference>
<dbReference type="Proteomes" id="UP000838686">
    <property type="component" value="Unassembled WGS sequence"/>
</dbReference>
<evidence type="ECO:0000256" key="7">
    <source>
        <dbReference type="ARBA" id="ARBA00023136"/>
    </source>
</evidence>
<evidence type="ECO:0000256" key="8">
    <source>
        <dbReference type="ARBA" id="ARBA00023143"/>
    </source>
</evidence>
<evidence type="ECO:0000256" key="6">
    <source>
        <dbReference type="ARBA" id="ARBA00022989"/>
    </source>
</evidence>
<keyword evidence="5 11" id="KW-0812">Transmembrane</keyword>
<keyword evidence="7 11" id="KW-0472">Membrane</keyword>
<evidence type="ECO:0000256" key="11">
    <source>
        <dbReference type="SAM" id="Phobius"/>
    </source>
</evidence>
<feature type="transmembrane region" description="Helical" evidence="11">
    <location>
        <begin position="441"/>
        <end position="462"/>
    </location>
</feature>
<dbReference type="NCBIfam" id="TIGR00206">
    <property type="entry name" value="fliF"/>
    <property type="match status" value="1"/>
</dbReference>
<evidence type="ECO:0000256" key="9">
    <source>
        <dbReference type="PIRNR" id="PIRNR004862"/>
    </source>
</evidence>
<dbReference type="Pfam" id="PF01514">
    <property type="entry name" value="YscJ_FliF"/>
    <property type="match status" value="1"/>
</dbReference>
<name>A0ABM9C0N5_9BACL</name>
<keyword evidence="8 9" id="KW-0975">Bacterial flagellum</keyword>
<dbReference type="InterPro" id="IPR045851">
    <property type="entry name" value="AMP-bd_C_sf"/>
</dbReference>
<accession>A0ABM9C0N5</accession>
<comment type="subcellular location">
    <subcellularLocation>
        <location evidence="1 9">Bacterial flagellum basal body</location>
    </subcellularLocation>
    <subcellularLocation>
        <location evidence="2">Cell membrane</location>
        <topology evidence="2">Multi-pass membrane protein</topology>
    </subcellularLocation>
</comment>
<dbReference type="InterPro" id="IPR000067">
    <property type="entry name" value="FlgMring_FliF"/>
</dbReference>
<reference evidence="14" key="1">
    <citation type="submission" date="2022-01" db="EMBL/GenBank/DDBJ databases">
        <authorList>
            <person name="Criscuolo A."/>
        </authorList>
    </citation>
    <scope>NUCLEOTIDE SEQUENCE</scope>
    <source>
        <strain evidence="14">CIP111893</strain>
    </source>
</reference>
<evidence type="ECO:0000259" key="13">
    <source>
        <dbReference type="Pfam" id="PF08345"/>
    </source>
</evidence>
<feature type="transmembrane region" description="Helical" evidence="11">
    <location>
        <begin position="25"/>
        <end position="45"/>
    </location>
</feature>
<evidence type="ECO:0000256" key="4">
    <source>
        <dbReference type="ARBA" id="ARBA00022475"/>
    </source>
</evidence>
<evidence type="ECO:0000256" key="2">
    <source>
        <dbReference type="ARBA" id="ARBA00004651"/>
    </source>
</evidence>
<evidence type="ECO:0000259" key="12">
    <source>
        <dbReference type="Pfam" id="PF01514"/>
    </source>
</evidence>
<keyword evidence="15" id="KW-1185">Reference proteome</keyword>
<sequence length="523" mass="56266">MNEKFAQYRAKLSQYWGSVGKKQKIWLGATAGVLILSIILLTVIFSKTEYELAFQDLGATDAAAVMAYLDGSGIPYELANGGKSILVPTADADRVKIDAGSQGLVQNGSIGFGVFSEGASPFGATDREFDVKYRNALNGEIQQLLSNMQGVNSADVLVNLPEESVFLSTEEKEKASASIMIMFKPGYRPNQKEVDGYYNLVRTSVPNLSVADITISSPEGEMAASDAIGGNGANGAATLESHFQIQRKYDNDLKRSIQQFLGRIVGSQNIEVNVLSSFNFDKKKTDAKIVQPLPNNGNNGIIISENTTSRTATGSAGAGGVAGTGDTDVPGYQATDGSGGSESEENTRTVNFEVTHINELVESGPYVIKDLAISVGVEKSKLDETARTDINNYLKSLVRTQLVESGQDVNNDELMEKKVSIIGQTFAEGSAASESSGLSTAWMIGIGIAALALIGGLLFVILRRRKQANEATEEIIVPGKVEYPTIDFDNANNESQVRKQLESLAKRKPDEFVNLLRTWLVDE</sequence>
<gene>
    <name evidence="14" type="ORF">PAECIP111893_01014</name>
</gene>
<evidence type="ECO:0000313" key="14">
    <source>
        <dbReference type="EMBL" id="CAH1197854.1"/>
    </source>
</evidence>
<dbReference type="InterPro" id="IPR006182">
    <property type="entry name" value="FliF_N_dom"/>
</dbReference>
<evidence type="ECO:0000313" key="15">
    <source>
        <dbReference type="Proteomes" id="UP000838686"/>
    </source>
</evidence>
<dbReference type="InterPro" id="IPR013556">
    <property type="entry name" value="Flag_M-ring_C"/>
</dbReference>
<dbReference type="PANTHER" id="PTHR30046:SF0">
    <property type="entry name" value="FLAGELLAR M-RING PROTEIN"/>
    <property type="match status" value="1"/>
</dbReference>
<dbReference type="PANTHER" id="PTHR30046">
    <property type="entry name" value="FLAGELLAR M-RING PROTEIN"/>
    <property type="match status" value="1"/>
</dbReference>
<dbReference type="Pfam" id="PF08345">
    <property type="entry name" value="YscJ_FliF_C"/>
    <property type="match status" value="1"/>
</dbReference>
<proteinExistence type="inferred from homology"/>
<comment type="function">
    <text evidence="9">The M ring may be actively involved in energy transduction.</text>
</comment>
<comment type="similarity">
    <text evidence="3 9">Belongs to the FliF family.</text>
</comment>
<keyword evidence="4" id="KW-1003">Cell membrane</keyword>
<evidence type="ECO:0000256" key="10">
    <source>
        <dbReference type="SAM" id="MobiDB-lite"/>
    </source>
</evidence>
<dbReference type="EMBL" id="CAKMMF010000004">
    <property type="protein sequence ID" value="CAH1197854.1"/>
    <property type="molecule type" value="Genomic_DNA"/>
</dbReference>